<dbReference type="OrthoDB" id="5637500at2"/>
<protein>
    <submittedName>
        <fullName evidence="4">Lipolytic enzyme / transcription regulator protein</fullName>
    </submittedName>
</protein>
<dbReference type="STRING" id="45065.Lgee_0743"/>
<accession>A0A0W0U338</accession>
<dbReference type="GO" id="GO:0003677">
    <property type="term" value="F:DNA binding"/>
    <property type="evidence" value="ECO:0007669"/>
    <property type="project" value="UniProtKB-KW"/>
</dbReference>
<dbReference type="Gene3D" id="1.10.10.10">
    <property type="entry name" value="Winged helix-like DNA-binding domain superfamily/Winged helix DNA-binding domain"/>
    <property type="match status" value="1"/>
</dbReference>
<evidence type="ECO:0000256" key="1">
    <source>
        <dbReference type="ARBA" id="ARBA00023015"/>
    </source>
</evidence>
<evidence type="ECO:0000256" key="3">
    <source>
        <dbReference type="ARBA" id="ARBA00023163"/>
    </source>
</evidence>
<dbReference type="InterPro" id="IPR016032">
    <property type="entry name" value="Sig_transdc_resp-reg_C-effctor"/>
</dbReference>
<reference evidence="4 5" key="1">
    <citation type="submission" date="2015-11" db="EMBL/GenBank/DDBJ databases">
        <title>Genomic analysis of 38 Legionella species identifies large and diverse effector repertoires.</title>
        <authorList>
            <person name="Burstein D."/>
            <person name="Amaro F."/>
            <person name="Zusman T."/>
            <person name="Lifshitz Z."/>
            <person name="Cohen O."/>
            <person name="Gilbert J.A."/>
            <person name="Pupko T."/>
            <person name="Shuman H.A."/>
            <person name="Segal G."/>
        </authorList>
    </citation>
    <scope>NUCLEOTIDE SEQUENCE [LARGE SCALE GENOMIC DNA]</scope>
    <source>
        <strain evidence="4 5">ATCC 49504</strain>
    </source>
</reference>
<dbReference type="PATRIC" id="fig|45065.4.peg.793"/>
<dbReference type="EMBL" id="LNYC01000021">
    <property type="protein sequence ID" value="KTD02118.1"/>
    <property type="molecule type" value="Genomic_DNA"/>
</dbReference>
<dbReference type="PRINTS" id="PR00038">
    <property type="entry name" value="HTHLUXR"/>
</dbReference>
<dbReference type="InterPro" id="IPR036388">
    <property type="entry name" value="WH-like_DNA-bd_sf"/>
</dbReference>
<dbReference type="AlphaFoldDB" id="A0A0W0U338"/>
<proteinExistence type="predicted"/>
<evidence type="ECO:0000313" key="4">
    <source>
        <dbReference type="EMBL" id="KTD02118.1"/>
    </source>
</evidence>
<keyword evidence="1" id="KW-0805">Transcription regulation</keyword>
<organism evidence="4 5">
    <name type="scientific">Legionella geestiana</name>
    <dbReference type="NCBI Taxonomy" id="45065"/>
    <lineage>
        <taxon>Bacteria</taxon>
        <taxon>Pseudomonadati</taxon>
        <taxon>Pseudomonadota</taxon>
        <taxon>Gammaproteobacteria</taxon>
        <taxon>Legionellales</taxon>
        <taxon>Legionellaceae</taxon>
        <taxon>Legionella</taxon>
    </lineage>
</organism>
<dbReference type="PANTHER" id="PTHR44688">
    <property type="entry name" value="DNA-BINDING TRANSCRIPTIONAL ACTIVATOR DEVR_DOSR"/>
    <property type="match status" value="1"/>
</dbReference>
<keyword evidence="5" id="KW-1185">Reference proteome</keyword>
<dbReference type="Proteomes" id="UP000054785">
    <property type="component" value="Unassembled WGS sequence"/>
</dbReference>
<gene>
    <name evidence="4" type="ORF">Lgee_0743</name>
</gene>
<dbReference type="InterPro" id="IPR000792">
    <property type="entry name" value="Tscrpt_reg_LuxR_C"/>
</dbReference>
<name>A0A0W0U338_9GAMM</name>
<dbReference type="SMART" id="SM00421">
    <property type="entry name" value="HTH_LUXR"/>
    <property type="match status" value="1"/>
</dbReference>
<keyword evidence="3" id="KW-0804">Transcription</keyword>
<comment type="caution">
    <text evidence="4">The sequence shown here is derived from an EMBL/GenBank/DDBJ whole genome shotgun (WGS) entry which is preliminary data.</text>
</comment>
<sequence>MHAIDENGLVCVDLDDFTEISDSIRLRHKIDELMEQCSCPEEIPNFSVSIIFKSGKRFYISNLYYWAIAYRTQGYQRADIDHAIDIYDGKEYFIQDKIPRDETQLAILEVMRSRYKLYTAFAMVRQCYECDVIIEAYQNMPVQNHDEYYSRNYQNFEKFIIAFLDQMIPELTDTLTEYAHLDFFKDKKFRASVISNRQNKILPVLTPRELQCLYLVSQGANPKSIAEQLFLSPDTVTTHIKAIRKKLKCNTITQAVIIAIKNDLFKNTKYPFLGIH</sequence>
<dbReference type="GO" id="GO:0006355">
    <property type="term" value="P:regulation of DNA-templated transcription"/>
    <property type="evidence" value="ECO:0007669"/>
    <property type="project" value="InterPro"/>
</dbReference>
<evidence type="ECO:0000313" key="5">
    <source>
        <dbReference type="Proteomes" id="UP000054785"/>
    </source>
</evidence>
<dbReference type="RefSeq" id="WP_051550890.1">
    <property type="nucleotide sequence ID" value="NZ_CAAAHN010000014.1"/>
</dbReference>
<dbReference type="PROSITE" id="PS50043">
    <property type="entry name" value="HTH_LUXR_2"/>
    <property type="match status" value="1"/>
</dbReference>
<evidence type="ECO:0000256" key="2">
    <source>
        <dbReference type="ARBA" id="ARBA00023125"/>
    </source>
</evidence>
<dbReference type="Pfam" id="PF00196">
    <property type="entry name" value="GerE"/>
    <property type="match status" value="1"/>
</dbReference>
<keyword evidence="2" id="KW-0238">DNA-binding</keyword>
<dbReference type="SUPFAM" id="SSF46894">
    <property type="entry name" value="C-terminal effector domain of the bipartite response regulators"/>
    <property type="match status" value="1"/>
</dbReference>
<dbReference type="CDD" id="cd06170">
    <property type="entry name" value="LuxR_C_like"/>
    <property type="match status" value="1"/>
</dbReference>
<dbReference type="PANTHER" id="PTHR44688:SF16">
    <property type="entry name" value="DNA-BINDING TRANSCRIPTIONAL ACTIVATOR DEVR_DOSR"/>
    <property type="match status" value="1"/>
</dbReference>